<comment type="caution">
    <text evidence="4">The sequence shown here is derived from an EMBL/GenBank/DDBJ whole genome shotgun (WGS) entry which is preliminary data.</text>
</comment>
<sequence length="488" mass="49641">MVILLVAAVVGWRTGWAEEQWDRWRNGTDPTQDPAAVAPPPELDLPEVVAPQAVGVPADTVPLDKAAVAKALAALGDPALGRRVLAAVGPLEGSGVTYRKGPAAAVAIPASTTKVVTAAVALLLLGGEHVFETTTVLDPGTEPAPGSGAGTTTPRLTLVGGGDPYLAAKRSTGTNDPARTASAEQAGTFDPARADVRTLARRTAKALTAQGVTSVSLGYDDSLFTGPAVNPTWEPDYLPSEIGPVSALTVDQGRDPDRWGYVTDPAAQAARVFRRALVRAGIEVVGPLAKASAAPGAEELAGVDSPPLAQIVQRAIEVSDNVATEALLRHIGIAEQGEGSFVGGQESVARALTANGIALGRSVLYDGSGLSRDNRLSPDVLLGVLRLAASDEHPGLRPLLAALPVAGFSGSLTNRMAEGAAAQGRGRVRAKTGTLRGVSSLAGIAVDAQGNPIAFALMADRLPEGREGLGRLEMDAAAAGLGACSCGR</sequence>
<evidence type="ECO:0000313" key="5">
    <source>
        <dbReference type="Proteomes" id="UP000663791"/>
    </source>
</evidence>
<gene>
    <name evidence="4" type="primary">dacB</name>
    <name evidence="4" type="ORF">JK386_14105</name>
</gene>
<dbReference type="RefSeq" id="WP_205292339.1">
    <property type="nucleotide sequence ID" value="NZ_CP074406.1"/>
</dbReference>
<dbReference type="Proteomes" id="UP000663791">
    <property type="component" value="Unassembled WGS sequence"/>
</dbReference>
<dbReference type="PRINTS" id="PR00922">
    <property type="entry name" value="DADACBPTASE3"/>
</dbReference>
<dbReference type="NCBIfam" id="TIGR00666">
    <property type="entry name" value="PBP4"/>
    <property type="match status" value="1"/>
</dbReference>
<accession>A0A938Y849</accession>
<evidence type="ECO:0000256" key="3">
    <source>
        <dbReference type="SAM" id="MobiDB-lite"/>
    </source>
</evidence>
<evidence type="ECO:0000256" key="1">
    <source>
        <dbReference type="ARBA" id="ARBA00006096"/>
    </source>
</evidence>
<dbReference type="GO" id="GO:0009002">
    <property type="term" value="F:serine-type D-Ala-D-Ala carboxypeptidase activity"/>
    <property type="evidence" value="ECO:0007669"/>
    <property type="project" value="UniProtKB-EC"/>
</dbReference>
<reference evidence="4" key="1">
    <citation type="submission" date="2021-01" db="EMBL/GenBank/DDBJ databases">
        <title>Novel species in genus Nocardioides.</title>
        <authorList>
            <person name="Zhang G."/>
        </authorList>
    </citation>
    <scope>NUCLEOTIDE SEQUENCE</scope>
    <source>
        <strain evidence="4">Zg-536</strain>
    </source>
</reference>
<comment type="similarity">
    <text evidence="1">Belongs to the peptidase S13 family.</text>
</comment>
<evidence type="ECO:0000256" key="2">
    <source>
        <dbReference type="ARBA" id="ARBA00022801"/>
    </source>
</evidence>
<name>A0A938Y849_9ACTN</name>
<proteinExistence type="inferred from homology"/>
<dbReference type="Pfam" id="PF02113">
    <property type="entry name" value="Peptidase_S13"/>
    <property type="match status" value="2"/>
</dbReference>
<organism evidence="4 5">
    <name type="scientific">Nocardioides faecalis</name>
    <dbReference type="NCBI Taxonomy" id="2803858"/>
    <lineage>
        <taxon>Bacteria</taxon>
        <taxon>Bacillati</taxon>
        <taxon>Actinomycetota</taxon>
        <taxon>Actinomycetes</taxon>
        <taxon>Propionibacteriales</taxon>
        <taxon>Nocardioidaceae</taxon>
        <taxon>Nocardioides</taxon>
    </lineage>
</organism>
<keyword evidence="5" id="KW-1185">Reference proteome</keyword>
<keyword evidence="2 4" id="KW-0378">Hydrolase</keyword>
<dbReference type="PANTHER" id="PTHR30023:SF0">
    <property type="entry name" value="PENICILLIN-SENSITIVE CARBOXYPEPTIDASE A"/>
    <property type="match status" value="1"/>
</dbReference>
<dbReference type="PANTHER" id="PTHR30023">
    <property type="entry name" value="D-ALANYL-D-ALANINE CARBOXYPEPTIDASE"/>
    <property type="match status" value="1"/>
</dbReference>
<dbReference type="Gene3D" id="3.40.710.10">
    <property type="entry name" value="DD-peptidase/beta-lactamase superfamily"/>
    <property type="match status" value="1"/>
</dbReference>
<dbReference type="GO" id="GO:0000270">
    <property type="term" value="P:peptidoglycan metabolic process"/>
    <property type="evidence" value="ECO:0007669"/>
    <property type="project" value="TreeGrafter"/>
</dbReference>
<protein>
    <submittedName>
        <fullName evidence="4">D-alanyl-D-alanine carboxypeptidase/D-alanyl-D-alanine-endopeptidase</fullName>
        <ecNumber evidence="4">3.4.16.4</ecNumber>
    </submittedName>
</protein>
<keyword evidence="4" id="KW-0121">Carboxypeptidase</keyword>
<dbReference type="AlphaFoldDB" id="A0A938Y849"/>
<dbReference type="Gene3D" id="3.50.80.20">
    <property type="entry name" value="D-Ala-D-Ala carboxypeptidase C, peptidase S13"/>
    <property type="match status" value="1"/>
</dbReference>
<keyword evidence="4" id="KW-0645">Protease</keyword>
<dbReference type="SUPFAM" id="SSF56601">
    <property type="entry name" value="beta-lactamase/transpeptidase-like"/>
    <property type="match status" value="1"/>
</dbReference>
<dbReference type="InterPro" id="IPR012338">
    <property type="entry name" value="Beta-lactam/transpept-like"/>
</dbReference>
<feature type="region of interest" description="Disordered" evidence="3">
    <location>
        <begin position="138"/>
        <end position="158"/>
    </location>
</feature>
<dbReference type="EC" id="3.4.16.4" evidence="4"/>
<dbReference type="InterPro" id="IPR000667">
    <property type="entry name" value="Peptidase_S13"/>
</dbReference>
<evidence type="ECO:0000313" key="4">
    <source>
        <dbReference type="EMBL" id="MBM9461030.1"/>
    </source>
</evidence>
<dbReference type="EMBL" id="JAERTX010000013">
    <property type="protein sequence ID" value="MBM9461030.1"/>
    <property type="molecule type" value="Genomic_DNA"/>
</dbReference>
<dbReference type="GO" id="GO:0006508">
    <property type="term" value="P:proteolysis"/>
    <property type="evidence" value="ECO:0007669"/>
    <property type="project" value="InterPro"/>
</dbReference>